<dbReference type="InterPro" id="IPR051698">
    <property type="entry name" value="Transposase_11-like"/>
</dbReference>
<evidence type="ECO:0000313" key="1">
    <source>
        <dbReference type="EMBL" id="PJE78095.1"/>
    </source>
</evidence>
<comment type="caution">
    <text evidence="1">The sequence shown here is derived from an EMBL/GenBank/DDBJ whole genome shotgun (WGS) entry which is preliminary data.</text>
</comment>
<dbReference type="PANTHER" id="PTHR30298:SF0">
    <property type="entry name" value="PROTEIN YBFL-RELATED"/>
    <property type="match status" value="1"/>
</dbReference>
<gene>
    <name evidence="1" type="ORF">CI610_02970</name>
</gene>
<dbReference type="PANTHER" id="PTHR30298">
    <property type="entry name" value="H REPEAT-ASSOCIATED PREDICTED TRANSPOSASE"/>
    <property type="match status" value="1"/>
</dbReference>
<dbReference type="AlphaFoldDB" id="A0A2H9T4D7"/>
<organism evidence="1">
    <name type="scientific">invertebrate metagenome</name>
    <dbReference type="NCBI Taxonomy" id="1711999"/>
    <lineage>
        <taxon>unclassified sequences</taxon>
        <taxon>metagenomes</taxon>
        <taxon>organismal metagenomes</taxon>
    </lineage>
</organism>
<name>A0A2H9T4D7_9ZZZZ</name>
<proteinExistence type="predicted"/>
<protein>
    <recommendedName>
        <fullName evidence="2">Transposase</fullName>
    </recommendedName>
</protein>
<dbReference type="EMBL" id="NSIT01000265">
    <property type="protein sequence ID" value="PJE78095.1"/>
    <property type="molecule type" value="Genomic_DNA"/>
</dbReference>
<evidence type="ECO:0008006" key="2">
    <source>
        <dbReference type="Google" id="ProtNLM"/>
    </source>
</evidence>
<accession>A0A2H9T4D7</accession>
<sequence length="62" mass="7068">MREDDCRIRRGDAAEMLAGFRHVASNLLNNTKTFKAGLRRKQKKAAMSSRYLEEVLVGQELS</sequence>
<reference evidence="1" key="1">
    <citation type="journal article" date="2017" name="Appl. Environ. Microbiol.">
        <title>Molecular characterization of an Endozoicomonas-like organism causing infection in king scallop Pecten maximus L.</title>
        <authorList>
            <person name="Cano I."/>
            <person name="van Aerle R."/>
            <person name="Ross S."/>
            <person name="Verner-Jeffreys D.W."/>
            <person name="Paley R.K."/>
            <person name="Rimmer G."/>
            <person name="Ryder D."/>
            <person name="Hooper P."/>
            <person name="Stone D."/>
            <person name="Feist S.W."/>
        </authorList>
    </citation>
    <scope>NUCLEOTIDE SEQUENCE</scope>
</reference>